<evidence type="ECO:0000313" key="2">
    <source>
        <dbReference type="EMBL" id="RUO78367.1"/>
    </source>
</evidence>
<dbReference type="RefSeq" id="WP_126826529.1">
    <property type="nucleotide sequence ID" value="NZ_PIQG01000002.1"/>
</dbReference>
<evidence type="ECO:0000313" key="3">
    <source>
        <dbReference type="Proteomes" id="UP000288279"/>
    </source>
</evidence>
<dbReference type="PROSITE" id="PS51257">
    <property type="entry name" value="PROKAR_LIPOPROTEIN"/>
    <property type="match status" value="1"/>
</dbReference>
<dbReference type="Proteomes" id="UP000288279">
    <property type="component" value="Unassembled WGS sequence"/>
</dbReference>
<feature type="chain" id="PRO_5019454522" description="Lipoprotein" evidence="1">
    <location>
        <begin position="25"/>
        <end position="154"/>
    </location>
</feature>
<keyword evidence="3" id="KW-1185">Reference proteome</keyword>
<protein>
    <recommendedName>
        <fullName evidence="4">Lipoprotein</fullName>
    </recommendedName>
</protein>
<comment type="caution">
    <text evidence="2">The sequence shown here is derived from an EMBL/GenBank/DDBJ whole genome shotgun (WGS) entry which is preliminary data.</text>
</comment>
<evidence type="ECO:0000256" key="1">
    <source>
        <dbReference type="SAM" id="SignalP"/>
    </source>
</evidence>
<gene>
    <name evidence="2" type="ORF">CWI83_04880</name>
</gene>
<proteinExistence type="predicted"/>
<name>A0A432ZK20_9GAMM</name>
<organism evidence="2 3">
    <name type="scientific">Pseudidiomarina taiwanensis</name>
    <dbReference type="NCBI Taxonomy" id="337250"/>
    <lineage>
        <taxon>Bacteria</taxon>
        <taxon>Pseudomonadati</taxon>
        <taxon>Pseudomonadota</taxon>
        <taxon>Gammaproteobacteria</taxon>
        <taxon>Alteromonadales</taxon>
        <taxon>Idiomarinaceae</taxon>
        <taxon>Pseudidiomarina</taxon>
    </lineage>
</organism>
<reference evidence="2 3" key="1">
    <citation type="journal article" date="2011" name="Front. Microbiol.">
        <title>Genomic signatures of strain selection and enhancement in Bacillus atrophaeus var. globigii, a historical biowarfare simulant.</title>
        <authorList>
            <person name="Gibbons H.S."/>
            <person name="Broomall S.M."/>
            <person name="McNew L.A."/>
            <person name="Daligault H."/>
            <person name="Chapman C."/>
            <person name="Bruce D."/>
            <person name="Karavis M."/>
            <person name="Krepps M."/>
            <person name="McGregor P.A."/>
            <person name="Hong C."/>
            <person name="Park K.H."/>
            <person name="Akmal A."/>
            <person name="Feldman A."/>
            <person name="Lin J.S."/>
            <person name="Chang W.E."/>
            <person name="Higgs B.W."/>
            <person name="Demirev P."/>
            <person name="Lindquist J."/>
            <person name="Liem A."/>
            <person name="Fochler E."/>
            <person name="Read T.D."/>
            <person name="Tapia R."/>
            <person name="Johnson S."/>
            <person name="Bishop-Lilly K.A."/>
            <person name="Detter C."/>
            <person name="Han C."/>
            <person name="Sozhamannan S."/>
            <person name="Rosenzweig C.N."/>
            <person name="Skowronski E.W."/>
        </authorList>
    </citation>
    <scope>NUCLEOTIDE SEQUENCE [LARGE SCALE GENOMIC DNA]</scope>
    <source>
        <strain evidence="2 3">PIT1</strain>
    </source>
</reference>
<dbReference type="EMBL" id="PIQG01000002">
    <property type="protein sequence ID" value="RUO78367.1"/>
    <property type="molecule type" value="Genomic_DNA"/>
</dbReference>
<feature type="signal peptide" evidence="1">
    <location>
        <begin position="1"/>
        <end position="24"/>
    </location>
</feature>
<keyword evidence="1" id="KW-0732">Signal</keyword>
<sequence length="154" mass="16364">MKGLNFLKVSIGLLLLAAVGCSEAPTAADEQVKSQADPTLTAEKQGLTVAEQVEKLSQLDKEIRSMAGTAVAQSAQQCRVVAVGSRPCGGPEYYLAYSVSSVDETQLLALVTEYSEMRQGFDAQQGIVGTCEVIPEPKLVFIDGYCRALPAATY</sequence>
<evidence type="ECO:0008006" key="4">
    <source>
        <dbReference type="Google" id="ProtNLM"/>
    </source>
</evidence>
<dbReference type="OrthoDB" id="8703681at2"/>
<accession>A0A432ZK20</accession>
<dbReference type="AlphaFoldDB" id="A0A432ZK20"/>